<keyword evidence="2" id="KW-1185">Reference proteome</keyword>
<name>D2PP72_KRIFD</name>
<dbReference type="HOGENOM" id="CLU_119432_0_0_11"/>
<dbReference type="RefSeq" id="WP_012923222.1">
    <property type="nucleotide sequence ID" value="NC_013729.1"/>
</dbReference>
<dbReference type="eggNOG" id="ENOG5033696">
    <property type="taxonomic scope" value="Bacteria"/>
</dbReference>
<organism evidence="1 2">
    <name type="scientific">Kribbella flavida (strain DSM 17836 / JCM 10339 / NBRC 14399)</name>
    <dbReference type="NCBI Taxonomy" id="479435"/>
    <lineage>
        <taxon>Bacteria</taxon>
        <taxon>Bacillati</taxon>
        <taxon>Actinomycetota</taxon>
        <taxon>Actinomycetes</taxon>
        <taxon>Propionibacteriales</taxon>
        <taxon>Kribbellaceae</taxon>
        <taxon>Kribbella</taxon>
    </lineage>
</organism>
<dbReference type="Proteomes" id="UP000007967">
    <property type="component" value="Chromosome"/>
</dbReference>
<protein>
    <submittedName>
        <fullName evidence="1">Uncharacterized protein</fullName>
    </submittedName>
</protein>
<reference evidence="2" key="1">
    <citation type="submission" date="2009-09" db="EMBL/GenBank/DDBJ databases">
        <title>The complete genome of Kribbella flavida DSM 17836.</title>
        <authorList>
            <consortium name="US DOE Joint Genome Institute (JGI-PGF)"/>
            <person name="Lucas S."/>
            <person name="Copeland A."/>
            <person name="Lapidus A."/>
            <person name="Glavina del Rio T."/>
            <person name="Dalin E."/>
            <person name="Tice H."/>
            <person name="Bruce D."/>
            <person name="Goodwin L."/>
            <person name="Pitluck S."/>
            <person name="Kyrpides N."/>
            <person name="Mavromatis K."/>
            <person name="Ivanova N."/>
            <person name="Saunders E."/>
            <person name="Brettin T."/>
            <person name="Detter J.C."/>
            <person name="Han C."/>
            <person name="Larimer F."/>
            <person name="Land M."/>
            <person name="Hauser L."/>
            <person name="Markowitz V."/>
            <person name="Cheng J.-F."/>
            <person name="Hugenholtz P."/>
            <person name="Woyke T."/>
            <person name="Wu D."/>
            <person name="Pukall R."/>
            <person name="Klenk H.-P."/>
            <person name="Eisen J.A."/>
        </authorList>
    </citation>
    <scope>NUCLEOTIDE SEQUENCE [LARGE SCALE GENOMIC DNA]</scope>
    <source>
        <strain evidence="2">DSM 17836 / JCM 10339 / NBRC 14399</strain>
    </source>
</reference>
<dbReference type="EMBL" id="CP001736">
    <property type="protein sequence ID" value="ADB34668.1"/>
    <property type="molecule type" value="Genomic_DNA"/>
</dbReference>
<dbReference type="KEGG" id="kfl:Kfla_5662"/>
<evidence type="ECO:0000313" key="2">
    <source>
        <dbReference type="Proteomes" id="UP000007967"/>
    </source>
</evidence>
<accession>D2PP72</accession>
<evidence type="ECO:0000313" key="1">
    <source>
        <dbReference type="EMBL" id="ADB34668.1"/>
    </source>
</evidence>
<proteinExistence type="predicted"/>
<sequence length="143" mass="15391">MVIERGRPWWQGTEAGDLDEYLRAFSHGQVCAAVHARCEGCDGSVFGVSVDADNGYAERRCVRCGATHVMLDSAEAAGDADVGEAACPCGGEEFEVAVGFAERVDGELGWVFVGLRCTADGVLGIYLDWKIDYLPSRQLLELV</sequence>
<dbReference type="AlphaFoldDB" id="D2PP72"/>
<reference evidence="1 2" key="2">
    <citation type="journal article" date="2010" name="Stand. Genomic Sci.">
        <title>Complete genome sequence of Kribbella flavida type strain (IFO 14399).</title>
        <authorList>
            <person name="Pukall R."/>
            <person name="Lapidus A."/>
            <person name="Glavina Del Rio T."/>
            <person name="Copeland A."/>
            <person name="Tice H."/>
            <person name="Cheng J.-F."/>
            <person name="Lucas S."/>
            <person name="Chen F."/>
            <person name="Nolan M."/>
            <person name="LaButti K."/>
            <person name="Pati A."/>
            <person name="Ivanova N."/>
            <person name="Mavrommatis K."/>
            <person name="Mikhailova N."/>
            <person name="Pitluck S."/>
            <person name="Bruce D."/>
            <person name="Goodwin L."/>
            <person name="Land M."/>
            <person name="Hauser L."/>
            <person name="Chang Y.-J."/>
            <person name="Jeffries C.D."/>
            <person name="Chen A."/>
            <person name="Palaniappan K."/>
            <person name="Chain P."/>
            <person name="Rohde M."/>
            <person name="Goeker M."/>
            <person name="Bristow J."/>
            <person name="Eisen J.A."/>
            <person name="Markowitz V."/>
            <person name="Hugenholtz P."/>
            <person name="Kyrpides N.C."/>
            <person name="Klenk H.-P."/>
            <person name="Brettin T."/>
        </authorList>
    </citation>
    <scope>NUCLEOTIDE SEQUENCE [LARGE SCALE GENOMIC DNA]</scope>
    <source>
        <strain evidence="2">DSM 17836 / JCM 10339 / NBRC 14399</strain>
    </source>
</reference>
<gene>
    <name evidence="1" type="ordered locus">Kfla_5662</name>
</gene>